<feature type="transmembrane region" description="Helical" evidence="15">
    <location>
        <begin position="170"/>
        <end position="191"/>
    </location>
</feature>
<dbReference type="SUPFAM" id="SSF55874">
    <property type="entry name" value="ATPase domain of HSP90 chaperone/DNA topoisomerase II/histidine kinase"/>
    <property type="match status" value="1"/>
</dbReference>
<dbReference type="InterPro" id="IPR036890">
    <property type="entry name" value="HATPase_C_sf"/>
</dbReference>
<dbReference type="SUPFAM" id="SSF47384">
    <property type="entry name" value="Homodimeric domain of signal transducing histidine kinase"/>
    <property type="match status" value="1"/>
</dbReference>
<evidence type="ECO:0000256" key="15">
    <source>
        <dbReference type="SAM" id="Phobius"/>
    </source>
</evidence>
<dbReference type="Pfam" id="PF00512">
    <property type="entry name" value="HisKA"/>
    <property type="match status" value="1"/>
</dbReference>
<dbReference type="Proteomes" id="UP000195455">
    <property type="component" value="Unassembled WGS sequence"/>
</dbReference>
<evidence type="ECO:0000256" key="11">
    <source>
        <dbReference type="ARBA" id="ARBA00022840"/>
    </source>
</evidence>
<keyword evidence="5" id="KW-1003">Cell membrane</keyword>
<dbReference type="InterPro" id="IPR036097">
    <property type="entry name" value="HisK_dim/P_sf"/>
</dbReference>
<dbReference type="FunFam" id="1.10.287.130:FF:000001">
    <property type="entry name" value="Two-component sensor histidine kinase"/>
    <property type="match status" value="1"/>
</dbReference>
<dbReference type="InterPro" id="IPR005467">
    <property type="entry name" value="His_kinase_dom"/>
</dbReference>
<keyword evidence="6" id="KW-0597">Phosphoprotein</keyword>
<evidence type="ECO:0000256" key="14">
    <source>
        <dbReference type="ARBA" id="ARBA00023136"/>
    </source>
</evidence>
<dbReference type="AlphaFoldDB" id="A0A1Y3TWT1"/>
<dbReference type="PANTHER" id="PTHR45528">
    <property type="entry name" value="SENSOR HISTIDINE KINASE CPXA"/>
    <property type="match status" value="1"/>
</dbReference>
<evidence type="ECO:0000256" key="13">
    <source>
        <dbReference type="ARBA" id="ARBA00023012"/>
    </source>
</evidence>
<evidence type="ECO:0000313" key="18">
    <source>
        <dbReference type="EMBL" id="OUN41016.1"/>
    </source>
</evidence>
<dbReference type="PROSITE" id="PS50885">
    <property type="entry name" value="HAMP"/>
    <property type="match status" value="1"/>
</dbReference>
<feature type="domain" description="Histidine kinase" evidence="16">
    <location>
        <begin position="254"/>
        <end position="472"/>
    </location>
</feature>
<dbReference type="GO" id="GO:0045121">
    <property type="term" value="C:membrane raft"/>
    <property type="evidence" value="ECO:0007669"/>
    <property type="project" value="UniProtKB-SubCell"/>
</dbReference>
<dbReference type="PANTHER" id="PTHR45528:SF1">
    <property type="entry name" value="SENSOR HISTIDINE KINASE CPXA"/>
    <property type="match status" value="1"/>
</dbReference>
<proteinExistence type="predicted"/>
<evidence type="ECO:0000256" key="7">
    <source>
        <dbReference type="ARBA" id="ARBA00022679"/>
    </source>
</evidence>
<dbReference type="InterPro" id="IPR003661">
    <property type="entry name" value="HisK_dim/P_dom"/>
</dbReference>
<accession>A0A1Y3TWT1</accession>
<evidence type="ECO:0000256" key="8">
    <source>
        <dbReference type="ARBA" id="ARBA00022692"/>
    </source>
</evidence>
<keyword evidence="9" id="KW-0547">Nucleotide-binding</keyword>
<dbReference type="SUPFAM" id="SSF158472">
    <property type="entry name" value="HAMP domain-like"/>
    <property type="match status" value="1"/>
</dbReference>
<dbReference type="Gene3D" id="6.10.340.10">
    <property type="match status" value="1"/>
</dbReference>
<keyword evidence="13" id="KW-0902">Two-component regulatory system</keyword>
<keyword evidence="10" id="KW-0418">Kinase</keyword>
<dbReference type="Gene3D" id="1.10.287.130">
    <property type="match status" value="1"/>
</dbReference>
<sequence>MFMFKKSIVIKQFLLYMATISFCVILMGGMLSVIYTNHYMSETKQELIEQGEKIAAAINKAYNTGNINNLAYEMQVLEDYMGAGVLLVNKEGVIVLASPGMDSSLLGHVLAYDELVEGIQEGNVVSLETGSSSIFGTPMLIVGYPLSEGQLSGIFMCRSMPEIKVSLNEMYRAGVFCLLLAFLLTALVSLVTSRKMTEPLMDMNRAAKEIAGGNFEKRVEITSKDEMGQLAESFNHMAESLENIEKSRRAFIANVSHDLRSPLTSIQGFLTAMLDGTIPPEKQERYLRIVLEESQRLSRLAEGIVDMSRAQDSKIVLEMTSFDLNEVIRENSAVLEPQLQEKGLSVEVSFAAKETMVYADQDKISRVLHNLMSNAIKFSRENGTIEIETTFSGKNKVLVSIRDHGAGISEEDQKYIFDRFYKADATRNQDKTGAGLGLSIVREFVQAHGETVAVKSKVGEGSAFLFTLKLAK</sequence>
<evidence type="ECO:0000259" key="17">
    <source>
        <dbReference type="PROSITE" id="PS50885"/>
    </source>
</evidence>
<dbReference type="CDD" id="cd00075">
    <property type="entry name" value="HATPase"/>
    <property type="match status" value="1"/>
</dbReference>
<reference evidence="19" key="1">
    <citation type="submission" date="2017-04" db="EMBL/GenBank/DDBJ databases">
        <title>Function of individual gut microbiota members based on whole genome sequencing of pure cultures obtained from chicken caecum.</title>
        <authorList>
            <person name="Medvecky M."/>
            <person name="Cejkova D."/>
            <person name="Polansky O."/>
            <person name="Karasova D."/>
            <person name="Kubasova T."/>
            <person name="Cizek A."/>
            <person name="Rychlik I."/>
        </authorList>
    </citation>
    <scope>NUCLEOTIDE SEQUENCE [LARGE SCALE GENOMIC DNA]</scope>
    <source>
        <strain evidence="19">An75</strain>
    </source>
</reference>
<dbReference type="PRINTS" id="PR00344">
    <property type="entry name" value="BCTRLSENSOR"/>
</dbReference>
<evidence type="ECO:0000259" key="16">
    <source>
        <dbReference type="PROSITE" id="PS50109"/>
    </source>
</evidence>
<protein>
    <recommendedName>
        <fullName evidence="4">histidine kinase</fullName>
        <ecNumber evidence="4">2.7.13.3</ecNumber>
    </recommendedName>
</protein>
<dbReference type="InterPro" id="IPR050398">
    <property type="entry name" value="HssS/ArlS-like"/>
</dbReference>
<evidence type="ECO:0000256" key="5">
    <source>
        <dbReference type="ARBA" id="ARBA00022475"/>
    </source>
</evidence>
<evidence type="ECO:0000256" key="9">
    <source>
        <dbReference type="ARBA" id="ARBA00022741"/>
    </source>
</evidence>
<dbReference type="InterPro" id="IPR003660">
    <property type="entry name" value="HAMP_dom"/>
</dbReference>
<dbReference type="Pfam" id="PF00672">
    <property type="entry name" value="HAMP"/>
    <property type="match status" value="1"/>
</dbReference>
<dbReference type="Pfam" id="PF02518">
    <property type="entry name" value="HATPase_c"/>
    <property type="match status" value="1"/>
</dbReference>
<name>A0A1Y3TWT1_9FIRM</name>
<evidence type="ECO:0000256" key="2">
    <source>
        <dbReference type="ARBA" id="ARBA00004314"/>
    </source>
</evidence>
<dbReference type="Gene3D" id="3.30.565.10">
    <property type="entry name" value="Histidine kinase-like ATPase, C-terminal domain"/>
    <property type="match status" value="1"/>
</dbReference>
<evidence type="ECO:0000256" key="10">
    <source>
        <dbReference type="ARBA" id="ARBA00022777"/>
    </source>
</evidence>
<feature type="transmembrane region" description="Helical" evidence="15">
    <location>
        <begin position="12"/>
        <end position="35"/>
    </location>
</feature>
<dbReference type="SMART" id="SM00388">
    <property type="entry name" value="HisKA"/>
    <property type="match status" value="1"/>
</dbReference>
<dbReference type="EC" id="2.7.13.3" evidence="4"/>
<gene>
    <name evidence="18" type="ORF">B5G26_12805</name>
</gene>
<comment type="subcellular location">
    <subcellularLocation>
        <location evidence="3">Cell membrane</location>
        <topology evidence="3">Multi-pass membrane protein</topology>
    </subcellularLocation>
    <subcellularLocation>
        <location evidence="2">Membrane raft</location>
        <topology evidence="2">Multi-pass membrane protein</topology>
    </subcellularLocation>
</comment>
<dbReference type="PROSITE" id="PS50109">
    <property type="entry name" value="HIS_KIN"/>
    <property type="match status" value="1"/>
</dbReference>
<dbReference type="GO" id="GO:0005524">
    <property type="term" value="F:ATP binding"/>
    <property type="evidence" value="ECO:0007669"/>
    <property type="project" value="UniProtKB-KW"/>
</dbReference>
<dbReference type="CDD" id="cd00082">
    <property type="entry name" value="HisKA"/>
    <property type="match status" value="1"/>
</dbReference>
<dbReference type="InterPro" id="IPR003594">
    <property type="entry name" value="HATPase_dom"/>
</dbReference>
<dbReference type="SMART" id="SM00387">
    <property type="entry name" value="HATPase_c"/>
    <property type="match status" value="1"/>
</dbReference>
<organism evidence="18 19">
    <name type="scientific">Anaerotignum lactatifermentans</name>
    <dbReference type="NCBI Taxonomy" id="160404"/>
    <lineage>
        <taxon>Bacteria</taxon>
        <taxon>Bacillati</taxon>
        <taxon>Bacillota</taxon>
        <taxon>Clostridia</taxon>
        <taxon>Lachnospirales</taxon>
        <taxon>Anaerotignaceae</taxon>
        <taxon>Anaerotignum</taxon>
    </lineage>
</organism>
<keyword evidence="8 15" id="KW-0812">Transmembrane</keyword>
<dbReference type="GO" id="GO:0000155">
    <property type="term" value="F:phosphorelay sensor kinase activity"/>
    <property type="evidence" value="ECO:0007669"/>
    <property type="project" value="InterPro"/>
</dbReference>
<evidence type="ECO:0000313" key="19">
    <source>
        <dbReference type="Proteomes" id="UP000195455"/>
    </source>
</evidence>
<comment type="caution">
    <text evidence="18">The sequence shown here is derived from an EMBL/GenBank/DDBJ whole genome shotgun (WGS) entry which is preliminary data.</text>
</comment>
<keyword evidence="11" id="KW-0067">ATP-binding</keyword>
<dbReference type="EMBL" id="NFHM01000024">
    <property type="protein sequence ID" value="OUN41016.1"/>
    <property type="molecule type" value="Genomic_DNA"/>
</dbReference>
<evidence type="ECO:0000256" key="12">
    <source>
        <dbReference type="ARBA" id="ARBA00022989"/>
    </source>
</evidence>
<dbReference type="CDD" id="cd06225">
    <property type="entry name" value="HAMP"/>
    <property type="match status" value="1"/>
</dbReference>
<keyword evidence="7" id="KW-0808">Transferase</keyword>
<dbReference type="GO" id="GO:0005886">
    <property type="term" value="C:plasma membrane"/>
    <property type="evidence" value="ECO:0007669"/>
    <property type="project" value="UniProtKB-SubCell"/>
</dbReference>
<comment type="catalytic activity">
    <reaction evidence="1">
        <text>ATP + protein L-histidine = ADP + protein N-phospho-L-histidine.</text>
        <dbReference type="EC" id="2.7.13.3"/>
    </reaction>
</comment>
<keyword evidence="12 15" id="KW-1133">Transmembrane helix</keyword>
<feature type="domain" description="HAMP" evidence="17">
    <location>
        <begin position="194"/>
        <end position="246"/>
    </location>
</feature>
<evidence type="ECO:0000256" key="3">
    <source>
        <dbReference type="ARBA" id="ARBA00004651"/>
    </source>
</evidence>
<dbReference type="FunFam" id="3.30.565.10:FF:000023">
    <property type="entry name" value="PAS domain-containing sensor histidine kinase"/>
    <property type="match status" value="1"/>
</dbReference>
<dbReference type="InterPro" id="IPR004358">
    <property type="entry name" value="Sig_transdc_His_kin-like_C"/>
</dbReference>
<dbReference type="SMART" id="SM00304">
    <property type="entry name" value="HAMP"/>
    <property type="match status" value="1"/>
</dbReference>
<keyword evidence="14 15" id="KW-0472">Membrane</keyword>
<evidence type="ECO:0000256" key="6">
    <source>
        <dbReference type="ARBA" id="ARBA00022553"/>
    </source>
</evidence>
<evidence type="ECO:0000256" key="1">
    <source>
        <dbReference type="ARBA" id="ARBA00000085"/>
    </source>
</evidence>
<evidence type="ECO:0000256" key="4">
    <source>
        <dbReference type="ARBA" id="ARBA00012438"/>
    </source>
</evidence>